<reference evidence="1 2" key="1">
    <citation type="journal article" date="2012" name="BMC Genomics">
        <title>Complete genome sequence, lifestyle, and multi-drug resistance of the human pathogen Corynebacterium resistens DSM 45100 isolated from blood samples of a leukemia patient.</title>
        <authorList>
            <person name="Schroder J."/>
            <person name="Maus I."/>
            <person name="Meyer K."/>
            <person name="Wordemann S."/>
            <person name="Blom J."/>
            <person name="Jaenicke S."/>
            <person name="Schneider J."/>
            <person name="Trost E."/>
            <person name="Tauch A."/>
        </authorList>
    </citation>
    <scope>NUCLEOTIDE SEQUENCE [LARGE SCALE GENOMIC DNA]</scope>
    <source>
        <strain evidence="2">DSM 45100 / JCM 12819 / CCUG 50093 / GTC 2026 / SICGH 158</strain>
    </source>
</reference>
<accession>F8DZ14</accession>
<dbReference type="eggNOG" id="COG0457">
    <property type="taxonomic scope" value="Bacteria"/>
</dbReference>
<dbReference type="OrthoDB" id="4405067at2"/>
<proteinExistence type="predicted"/>
<dbReference type="EMBL" id="CP002857">
    <property type="protein sequence ID" value="AEI08955.1"/>
    <property type="molecule type" value="Genomic_DNA"/>
</dbReference>
<organism evidence="1 2">
    <name type="scientific">Corynebacterium resistens (strain DSM 45100 / JCM 12819 / GTC 2026 / SICGH 158)</name>
    <dbReference type="NCBI Taxonomy" id="662755"/>
    <lineage>
        <taxon>Bacteria</taxon>
        <taxon>Bacillati</taxon>
        <taxon>Actinomycetota</taxon>
        <taxon>Actinomycetes</taxon>
        <taxon>Mycobacteriales</taxon>
        <taxon>Corynebacteriaceae</taxon>
        <taxon>Corynebacterium</taxon>
    </lineage>
</organism>
<dbReference type="HOGENOM" id="CLU_046137_0_0_11"/>
<dbReference type="Proteomes" id="UP000000492">
    <property type="component" value="Chromosome"/>
</dbReference>
<keyword evidence="2" id="KW-1185">Reference proteome</keyword>
<evidence type="ECO:0000313" key="1">
    <source>
        <dbReference type="EMBL" id="AEI08955.1"/>
    </source>
</evidence>
<protein>
    <submittedName>
        <fullName evidence="1">Uncharacterized protein</fullName>
    </submittedName>
</protein>
<dbReference type="AlphaFoldDB" id="F8DZ14"/>
<name>F8DZ14_CORRG</name>
<dbReference type="KEGG" id="crd:CRES_0594"/>
<gene>
    <name evidence="1" type="ordered locus">CRES_0594</name>
</gene>
<dbReference type="RefSeq" id="WP_013887980.1">
    <property type="nucleotide sequence ID" value="NC_015673.1"/>
</dbReference>
<sequence length="387" mass="44453">MPETIGSIIETNSIYLPVNTDFIRKPPRPAEDQQPNYLERFDFHGIFSDVFSYEGSVIAVGPPYLNLRNLLDDSQFFVNGATHIEHEAVQFDELDRTSRTTFNLPSSGNSITTAEILTLKCNTLELQCKVGKNHHQVFAGRNVLLTMNRDNSLENIVDWVTINVVANEIDAVVIYDNRSELYSKSELLQAIANVPGVEVAYVVDWPHPYGPTTYRKQLWDSDFGQYTAWEHARWRFLSRANSVTPCDVDEIPLTEDGSPCWHHAHQSNDGVFYYRMRDIEPAPLDTLTSSRVRRHSDYRFYNPDKVGSFKYTYVPSRLTSNQQALVHKVSDTEVPNHQLGFTRHFRGLHRQWRAGIEDYTFDELEIDDSFAKDIVLSEALKKVSERG</sequence>
<evidence type="ECO:0000313" key="2">
    <source>
        <dbReference type="Proteomes" id="UP000000492"/>
    </source>
</evidence>